<evidence type="ECO:0000256" key="4">
    <source>
        <dbReference type="ARBA" id="ARBA00023157"/>
    </source>
</evidence>
<dbReference type="AlphaFoldDB" id="A0A834XBS1"/>
<organism evidence="11 12">
    <name type="scientific">Senna tora</name>
    <dbReference type="NCBI Taxonomy" id="362788"/>
    <lineage>
        <taxon>Eukaryota</taxon>
        <taxon>Viridiplantae</taxon>
        <taxon>Streptophyta</taxon>
        <taxon>Embryophyta</taxon>
        <taxon>Tracheophyta</taxon>
        <taxon>Spermatophyta</taxon>
        <taxon>Magnoliopsida</taxon>
        <taxon>eudicotyledons</taxon>
        <taxon>Gunneridae</taxon>
        <taxon>Pentapetalae</taxon>
        <taxon>rosids</taxon>
        <taxon>fabids</taxon>
        <taxon>Fabales</taxon>
        <taxon>Fabaceae</taxon>
        <taxon>Caesalpinioideae</taxon>
        <taxon>Cassia clade</taxon>
        <taxon>Senna</taxon>
    </lineage>
</organism>
<keyword evidence="3" id="KW-0186">Copper</keyword>
<proteinExistence type="inferred from homology"/>
<feature type="domain" description="Phytocyanin" evidence="10">
    <location>
        <begin position="26"/>
        <end position="130"/>
    </location>
</feature>
<evidence type="ECO:0000313" key="12">
    <source>
        <dbReference type="Proteomes" id="UP000634136"/>
    </source>
</evidence>
<evidence type="ECO:0000256" key="9">
    <source>
        <dbReference type="SAM" id="SignalP"/>
    </source>
</evidence>
<dbReference type="Pfam" id="PF02298">
    <property type="entry name" value="Cu_bind_like"/>
    <property type="match status" value="1"/>
</dbReference>
<gene>
    <name evidence="11" type="ORF">G2W53_002956</name>
</gene>
<evidence type="ECO:0000256" key="6">
    <source>
        <dbReference type="ARBA" id="ARBA00035011"/>
    </source>
</evidence>
<dbReference type="SUPFAM" id="SSF49503">
    <property type="entry name" value="Cupredoxins"/>
    <property type="match status" value="1"/>
</dbReference>
<comment type="caution">
    <text evidence="11">The sequence shown here is derived from an EMBL/GenBank/DDBJ whole genome shotgun (WGS) entry which is preliminary data.</text>
</comment>
<dbReference type="GO" id="GO:0012505">
    <property type="term" value="C:endomembrane system"/>
    <property type="evidence" value="ECO:0007669"/>
    <property type="project" value="UniProtKB-SubCell"/>
</dbReference>
<evidence type="ECO:0000313" key="11">
    <source>
        <dbReference type="EMBL" id="KAF7840658.1"/>
    </source>
</evidence>
<dbReference type="InterPro" id="IPR003245">
    <property type="entry name" value="Phytocyanin_dom"/>
</dbReference>
<sequence length="171" mass="17414">MGGLKLPNLTILVVASALALYSIEAADVTVGGNTGWTNALPNASFYSDWASTLSFTTNDTLVFNFVAGGHDVAILSTKADYDNCSVDSAIQTISTSPARVPLNRTGAFYFACAFPGHCNGGQKLTVNVTSSSGGSPPSGSPTTPPSGENSATSLAATLSLLLATVAVNLMF</sequence>
<evidence type="ECO:0000259" key="10">
    <source>
        <dbReference type="PROSITE" id="PS51485"/>
    </source>
</evidence>
<accession>A0A834XBS1</accession>
<dbReference type="GO" id="GO:0009055">
    <property type="term" value="F:electron transfer activity"/>
    <property type="evidence" value="ECO:0007669"/>
    <property type="project" value="InterPro"/>
</dbReference>
<keyword evidence="12" id="KW-1185">Reference proteome</keyword>
<dbReference type="GO" id="GO:0005886">
    <property type="term" value="C:plasma membrane"/>
    <property type="evidence" value="ECO:0007669"/>
    <property type="project" value="TreeGrafter"/>
</dbReference>
<dbReference type="EMBL" id="JAAIUW010000002">
    <property type="protein sequence ID" value="KAF7840658.1"/>
    <property type="molecule type" value="Genomic_DNA"/>
</dbReference>
<comment type="function">
    <text evidence="7">May act as a carbohydrate transporter.</text>
</comment>
<evidence type="ECO:0000256" key="2">
    <source>
        <dbReference type="ARBA" id="ARBA00022723"/>
    </source>
</evidence>
<comment type="subcellular location">
    <subcellularLocation>
        <location evidence="1">Endomembrane system</location>
    </subcellularLocation>
</comment>
<feature type="chain" id="PRO_5032465447" evidence="9">
    <location>
        <begin position="26"/>
        <end position="171"/>
    </location>
</feature>
<dbReference type="Proteomes" id="UP000634136">
    <property type="component" value="Unassembled WGS sequence"/>
</dbReference>
<evidence type="ECO:0000256" key="8">
    <source>
        <dbReference type="SAM" id="MobiDB-lite"/>
    </source>
</evidence>
<dbReference type="PROSITE" id="PS51485">
    <property type="entry name" value="PHYTOCYANIN"/>
    <property type="match status" value="1"/>
</dbReference>
<name>A0A834XBS1_9FABA</name>
<evidence type="ECO:0000256" key="3">
    <source>
        <dbReference type="ARBA" id="ARBA00023008"/>
    </source>
</evidence>
<keyword evidence="4" id="KW-1015">Disulfide bond</keyword>
<dbReference type="PROSITE" id="PS00196">
    <property type="entry name" value="COPPER_BLUE"/>
    <property type="match status" value="1"/>
</dbReference>
<evidence type="ECO:0000256" key="1">
    <source>
        <dbReference type="ARBA" id="ARBA00004308"/>
    </source>
</evidence>
<dbReference type="InterPro" id="IPR039391">
    <property type="entry name" value="Phytocyanin-like"/>
</dbReference>
<evidence type="ECO:0000256" key="7">
    <source>
        <dbReference type="ARBA" id="ARBA00037626"/>
    </source>
</evidence>
<keyword evidence="5" id="KW-0325">Glycoprotein</keyword>
<dbReference type="OrthoDB" id="5421909at2759"/>
<dbReference type="PANTHER" id="PTHR33021">
    <property type="entry name" value="BLUE COPPER PROTEIN"/>
    <property type="match status" value="1"/>
</dbReference>
<keyword evidence="2" id="KW-0479">Metal-binding</keyword>
<dbReference type="PANTHER" id="PTHR33021:SF189">
    <property type="entry name" value="CUCUMBER PEELING CUPREDOXIN-LIKE"/>
    <property type="match status" value="1"/>
</dbReference>
<dbReference type="InterPro" id="IPR008972">
    <property type="entry name" value="Cupredoxin"/>
</dbReference>
<evidence type="ECO:0000256" key="5">
    <source>
        <dbReference type="ARBA" id="ARBA00023180"/>
    </source>
</evidence>
<comment type="similarity">
    <text evidence="6">Belongs to the early nodulin-like (ENODL) family.</text>
</comment>
<keyword evidence="9" id="KW-0732">Signal</keyword>
<reference evidence="11" key="1">
    <citation type="submission" date="2020-09" db="EMBL/GenBank/DDBJ databases">
        <title>Genome-Enabled Discovery of Anthraquinone Biosynthesis in Senna tora.</title>
        <authorList>
            <person name="Kang S.-H."/>
            <person name="Pandey R.P."/>
            <person name="Lee C.-M."/>
            <person name="Sim J.-S."/>
            <person name="Jeong J.-T."/>
            <person name="Choi B.-S."/>
            <person name="Jung M."/>
            <person name="Ginzburg D."/>
            <person name="Zhao K."/>
            <person name="Won S.Y."/>
            <person name="Oh T.-J."/>
            <person name="Yu Y."/>
            <person name="Kim N.-H."/>
            <person name="Lee O.R."/>
            <person name="Lee T.-H."/>
            <person name="Bashyal P."/>
            <person name="Kim T.-S."/>
            <person name="Lee W.-H."/>
            <person name="Kawkins C."/>
            <person name="Kim C.-K."/>
            <person name="Kim J.S."/>
            <person name="Ahn B.O."/>
            <person name="Rhee S.Y."/>
            <person name="Sohng J.K."/>
        </authorList>
    </citation>
    <scope>NUCLEOTIDE SEQUENCE</scope>
    <source>
        <tissue evidence="11">Leaf</tissue>
    </source>
</reference>
<dbReference type="GO" id="GO:0046872">
    <property type="term" value="F:metal ion binding"/>
    <property type="evidence" value="ECO:0007669"/>
    <property type="project" value="UniProtKB-KW"/>
</dbReference>
<dbReference type="Gene3D" id="2.60.40.420">
    <property type="entry name" value="Cupredoxins - blue copper proteins"/>
    <property type="match status" value="1"/>
</dbReference>
<feature type="signal peptide" evidence="9">
    <location>
        <begin position="1"/>
        <end position="25"/>
    </location>
</feature>
<protein>
    <submittedName>
        <fullName evidence="11">Cucumber peeling cupredoxin-like</fullName>
    </submittedName>
</protein>
<dbReference type="InterPro" id="IPR028871">
    <property type="entry name" value="BlueCu_1_BS"/>
</dbReference>
<dbReference type="FunFam" id="2.60.40.420:FF:000034">
    <property type="entry name" value="Cupredoxin superfamily protein"/>
    <property type="match status" value="1"/>
</dbReference>
<feature type="region of interest" description="Disordered" evidence="8">
    <location>
        <begin position="129"/>
        <end position="150"/>
    </location>
</feature>